<reference evidence="6" key="1">
    <citation type="submission" date="2020-12" db="EMBL/GenBank/DDBJ databases">
        <title>Oil enriched cultivation method for isolating marine PHA-producing bacteria.</title>
        <authorList>
            <person name="Zheng W."/>
            <person name="Yu S."/>
            <person name="Huang Y."/>
        </authorList>
    </citation>
    <scope>NUCLEOTIDE SEQUENCE</scope>
    <source>
        <strain evidence="6">SY-2-12</strain>
    </source>
</reference>
<keyword evidence="3" id="KW-0238">DNA-binding</keyword>
<evidence type="ECO:0000259" key="5">
    <source>
        <dbReference type="PROSITE" id="PS50931"/>
    </source>
</evidence>
<dbReference type="InterPro" id="IPR005119">
    <property type="entry name" value="LysR_subst-bd"/>
</dbReference>
<dbReference type="InterPro" id="IPR058163">
    <property type="entry name" value="LysR-type_TF_proteobact-type"/>
</dbReference>
<proteinExistence type="inferred from homology"/>
<dbReference type="GO" id="GO:0043565">
    <property type="term" value="F:sequence-specific DNA binding"/>
    <property type="evidence" value="ECO:0007669"/>
    <property type="project" value="TreeGrafter"/>
</dbReference>
<dbReference type="GO" id="GO:0006351">
    <property type="term" value="P:DNA-templated transcription"/>
    <property type="evidence" value="ECO:0007669"/>
    <property type="project" value="TreeGrafter"/>
</dbReference>
<dbReference type="SUPFAM" id="SSF53850">
    <property type="entry name" value="Periplasmic binding protein-like II"/>
    <property type="match status" value="1"/>
</dbReference>
<dbReference type="SUPFAM" id="SSF46785">
    <property type="entry name" value="Winged helix' DNA-binding domain"/>
    <property type="match status" value="1"/>
</dbReference>
<keyword evidence="4" id="KW-0804">Transcription</keyword>
<evidence type="ECO:0000313" key="6">
    <source>
        <dbReference type="EMBL" id="MBN9669043.1"/>
    </source>
</evidence>
<dbReference type="EMBL" id="JAEKJZ010000001">
    <property type="protein sequence ID" value="MBN9669043.1"/>
    <property type="molecule type" value="Genomic_DNA"/>
</dbReference>
<dbReference type="InterPro" id="IPR036390">
    <property type="entry name" value="WH_DNA-bd_sf"/>
</dbReference>
<evidence type="ECO:0000256" key="4">
    <source>
        <dbReference type="ARBA" id="ARBA00023163"/>
    </source>
</evidence>
<dbReference type="InterPro" id="IPR011991">
    <property type="entry name" value="ArsR-like_HTH"/>
</dbReference>
<comment type="caution">
    <text evidence="6">The sequence shown here is derived from an EMBL/GenBank/DDBJ whole genome shotgun (WGS) entry which is preliminary data.</text>
</comment>
<keyword evidence="2" id="KW-0805">Transcription regulation</keyword>
<dbReference type="Pfam" id="PF03466">
    <property type="entry name" value="LysR_substrate"/>
    <property type="match status" value="1"/>
</dbReference>
<evidence type="ECO:0000256" key="1">
    <source>
        <dbReference type="ARBA" id="ARBA00009437"/>
    </source>
</evidence>
<gene>
    <name evidence="6" type="ORF">JF539_01760</name>
</gene>
<dbReference type="PANTHER" id="PTHR30537">
    <property type="entry name" value="HTH-TYPE TRANSCRIPTIONAL REGULATOR"/>
    <property type="match status" value="1"/>
</dbReference>
<dbReference type="PROSITE" id="PS50931">
    <property type="entry name" value="HTH_LYSR"/>
    <property type="match status" value="1"/>
</dbReference>
<dbReference type="Pfam" id="PF00126">
    <property type="entry name" value="HTH_1"/>
    <property type="match status" value="1"/>
</dbReference>
<comment type="similarity">
    <text evidence="1">Belongs to the LysR transcriptional regulatory family.</text>
</comment>
<dbReference type="Gene3D" id="3.40.190.10">
    <property type="entry name" value="Periplasmic binding protein-like II"/>
    <property type="match status" value="2"/>
</dbReference>
<dbReference type="InterPro" id="IPR036388">
    <property type="entry name" value="WH-like_DNA-bd_sf"/>
</dbReference>
<evidence type="ECO:0000256" key="3">
    <source>
        <dbReference type="ARBA" id="ARBA00023125"/>
    </source>
</evidence>
<dbReference type="CDD" id="cd00090">
    <property type="entry name" value="HTH_ARSR"/>
    <property type="match status" value="1"/>
</dbReference>
<protein>
    <submittedName>
        <fullName evidence="6">LysR family transcriptional regulator</fullName>
    </submittedName>
</protein>
<accession>A0A939J097</accession>
<dbReference type="GO" id="GO:0003700">
    <property type="term" value="F:DNA-binding transcription factor activity"/>
    <property type="evidence" value="ECO:0007669"/>
    <property type="project" value="InterPro"/>
</dbReference>
<evidence type="ECO:0000256" key="2">
    <source>
        <dbReference type="ARBA" id="ARBA00023015"/>
    </source>
</evidence>
<dbReference type="Proteomes" id="UP000664096">
    <property type="component" value="Unassembled WGS sequence"/>
</dbReference>
<evidence type="ECO:0000313" key="7">
    <source>
        <dbReference type="Proteomes" id="UP000664096"/>
    </source>
</evidence>
<dbReference type="AlphaFoldDB" id="A0A939J097"/>
<dbReference type="Gene3D" id="1.10.10.10">
    <property type="entry name" value="Winged helix-like DNA-binding domain superfamily/Winged helix DNA-binding domain"/>
    <property type="match status" value="1"/>
</dbReference>
<organism evidence="6 7">
    <name type="scientific">Roseibium aggregatum</name>
    <dbReference type="NCBI Taxonomy" id="187304"/>
    <lineage>
        <taxon>Bacteria</taxon>
        <taxon>Pseudomonadati</taxon>
        <taxon>Pseudomonadota</taxon>
        <taxon>Alphaproteobacteria</taxon>
        <taxon>Hyphomicrobiales</taxon>
        <taxon>Stappiaceae</taxon>
        <taxon>Roseibium</taxon>
    </lineage>
</organism>
<sequence>MDMHSRLHDVPLNAVRAYSVIARELSVTKAAKILGITQSSASRHLAVLEDYLGATLVERQGRSIRLTAYGQRFADAVRDPIDSIAFSAQLMRRSEGSDRRLTVRTSIGTFAQEFIIPQLSDFLETYDAIVDFDSNLAKPGFADTFDVLLTRDLALDEPGDEWNVLEEHVVCAGAPHLIQGQDVSVINRVPLLMVNSRPDILPLWLAATGQTQQEIRFGARFPHHHLAIPAAATGQGLYIGPESYVYQAVNQGRLNVVAGSKVPTGMTYRAIALDRSSNPQLAHDFCRWLVRLARKTLVDANH</sequence>
<dbReference type="PANTHER" id="PTHR30537:SF79">
    <property type="entry name" value="TRANSCRIPTIONAL REGULATOR-RELATED"/>
    <property type="match status" value="1"/>
</dbReference>
<feature type="domain" description="HTH lysR-type" evidence="5">
    <location>
        <begin position="10"/>
        <end position="67"/>
    </location>
</feature>
<dbReference type="PRINTS" id="PR00039">
    <property type="entry name" value="HTHLYSR"/>
</dbReference>
<dbReference type="InterPro" id="IPR000847">
    <property type="entry name" value="LysR_HTH_N"/>
</dbReference>
<name>A0A939J097_9HYPH</name>